<evidence type="ECO:0000256" key="2">
    <source>
        <dbReference type="ARBA" id="ARBA00022771"/>
    </source>
</evidence>
<reference evidence="6 7" key="1">
    <citation type="journal article" date="2017" name="Antonie Van Leeuwenhoek">
        <title>Phylogenomic resolution of the bacterial genus Pantoea and its relationship with Erwinia and Tatumella.</title>
        <authorList>
            <person name="Palmer M."/>
            <person name="Steenkamp E.T."/>
            <person name="Coetzee M.P."/>
            <person name="Chan W.Y."/>
            <person name="van Zyl E."/>
            <person name="De Maayer P."/>
            <person name="Coutinho T.A."/>
            <person name="Blom J."/>
            <person name="Smits T.H."/>
            <person name="Duffy B."/>
            <person name="Venter S.N."/>
        </authorList>
    </citation>
    <scope>NUCLEOTIDE SEQUENCE [LARGE SCALE GENOMIC DNA]</scope>
    <source>
        <strain evidence="6 7">LMG 2657</strain>
    </source>
</reference>
<proteinExistence type="predicted"/>
<dbReference type="InterPro" id="IPR000962">
    <property type="entry name" value="Znf_DskA_TraR"/>
</dbReference>
<evidence type="ECO:0000313" key="6">
    <source>
        <dbReference type="EMBL" id="ORM90266.1"/>
    </source>
</evidence>
<sequence>MPDICDRANEEMFFLASLQRPPRETPQQPSATHCLLCDAPIPEKRQEAVPGVQACADCQSATEDRIKNRRRLFATPTPR</sequence>
<accession>A0A1X1EN04</accession>
<evidence type="ECO:0000256" key="1">
    <source>
        <dbReference type="ARBA" id="ARBA00022723"/>
    </source>
</evidence>
<keyword evidence="2" id="KW-0863">Zinc-finger</keyword>
<dbReference type="AlphaFoldDB" id="A0A1X1EN04"/>
<feature type="zinc finger region" description="dksA C4-type" evidence="4">
    <location>
        <begin position="34"/>
        <end position="58"/>
    </location>
</feature>
<dbReference type="Proteomes" id="UP000193749">
    <property type="component" value="Unassembled WGS sequence"/>
</dbReference>
<keyword evidence="3" id="KW-0862">Zinc</keyword>
<dbReference type="SUPFAM" id="SSF57716">
    <property type="entry name" value="Glucocorticoid receptor-like (DNA-binding domain)"/>
    <property type="match status" value="1"/>
</dbReference>
<protein>
    <recommendedName>
        <fullName evidence="5">Zinc finger DksA/TraR C4-type domain-containing protein</fullName>
    </recommendedName>
</protein>
<gene>
    <name evidence="6" type="ORF">HA50_27450</name>
</gene>
<evidence type="ECO:0000256" key="4">
    <source>
        <dbReference type="PROSITE-ProRule" id="PRU00510"/>
    </source>
</evidence>
<dbReference type="OrthoDB" id="962301at2"/>
<dbReference type="GO" id="GO:1900378">
    <property type="term" value="P:positive regulation of secondary metabolite biosynthetic process"/>
    <property type="evidence" value="ECO:0007669"/>
    <property type="project" value="TreeGrafter"/>
</dbReference>
<evidence type="ECO:0000259" key="5">
    <source>
        <dbReference type="Pfam" id="PF01258"/>
    </source>
</evidence>
<dbReference type="PANTHER" id="PTHR38777">
    <property type="entry name" value="FELS-2 PROPHAGE PROTEIN"/>
    <property type="match status" value="1"/>
</dbReference>
<dbReference type="STRING" id="55209.HA50_27450"/>
<feature type="domain" description="Zinc finger DksA/TraR C4-type" evidence="5">
    <location>
        <begin position="32"/>
        <end position="63"/>
    </location>
</feature>
<comment type="caution">
    <text evidence="6">The sequence shown here is derived from an EMBL/GenBank/DDBJ whole genome shotgun (WGS) entry which is preliminary data.</text>
</comment>
<dbReference type="Gene3D" id="1.20.120.910">
    <property type="entry name" value="DksA, coiled-coil domain"/>
    <property type="match status" value="1"/>
</dbReference>
<keyword evidence="1" id="KW-0479">Metal-binding</keyword>
<dbReference type="EMBL" id="MLJI01000002">
    <property type="protein sequence ID" value="ORM90266.1"/>
    <property type="molecule type" value="Genomic_DNA"/>
</dbReference>
<organism evidence="6 7">
    <name type="scientific">Pantoea cypripedii</name>
    <name type="common">Pectobacterium cypripedii</name>
    <name type="synonym">Erwinia cypripedii</name>
    <dbReference type="NCBI Taxonomy" id="55209"/>
    <lineage>
        <taxon>Bacteria</taxon>
        <taxon>Pseudomonadati</taxon>
        <taxon>Pseudomonadota</taxon>
        <taxon>Gammaproteobacteria</taxon>
        <taxon>Enterobacterales</taxon>
        <taxon>Erwiniaceae</taxon>
        <taxon>Pantoea</taxon>
    </lineage>
</organism>
<evidence type="ECO:0000313" key="7">
    <source>
        <dbReference type="Proteomes" id="UP000193749"/>
    </source>
</evidence>
<name>A0A1X1EN04_PANCY</name>
<dbReference type="GO" id="GO:0008270">
    <property type="term" value="F:zinc ion binding"/>
    <property type="evidence" value="ECO:0007669"/>
    <property type="project" value="UniProtKB-KW"/>
</dbReference>
<dbReference type="PANTHER" id="PTHR38777:SF1">
    <property type="entry name" value="DNAK SUPPRESSOR PROTEIN"/>
    <property type="match status" value="1"/>
</dbReference>
<dbReference type="Pfam" id="PF01258">
    <property type="entry name" value="zf-dskA_traR"/>
    <property type="match status" value="1"/>
</dbReference>
<evidence type="ECO:0000256" key="3">
    <source>
        <dbReference type="ARBA" id="ARBA00022833"/>
    </source>
</evidence>
<dbReference type="PROSITE" id="PS51128">
    <property type="entry name" value="ZF_DKSA_2"/>
    <property type="match status" value="1"/>
</dbReference>
<keyword evidence="7" id="KW-1185">Reference proteome</keyword>